<dbReference type="SUPFAM" id="SSF48452">
    <property type="entry name" value="TPR-like"/>
    <property type="match status" value="1"/>
</dbReference>
<dbReference type="CDD" id="cd09992">
    <property type="entry name" value="HDAC_classII"/>
    <property type="match status" value="1"/>
</dbReference>
<keyword evidence="5" id="KW-0732">Signal</keyword>
<evidence type="ECO:0000313" key="7">
    <source>
        <dbReference type="EMBL" id="PSC68285.1"/>
    </source>
</evidence>
<dbReference type="InterPro" id="IPR023696">
    <property type="entry name" value="Ureohydrolase_dom_sf"/>
</dbReference>
<dbReference type="CDD" id="cd00105">
    <property type="entry name" value="KH-I"/>
    <property type="match status" value="1"/>
</dbReference>
<feature type="domain" description="J" evidence="6">
    <location>
        <begin position="1326"/>
        <end position="1392"/>
    </location>
</feature>
<reference evidence="7 8" key="1">
    <citation type="journal article" date="2018" name="Plant J.">
        <title>Genome sequences of Chlorella sorokiniana UTEX 1602 and Micractinium conductrix SAG 241.80: implications to maltose excretion by a green alga.</title>
        <authorList>
            <person name="Arriola M.B."/>
            <person name="Velmurugan N."/>
            <person name="Zhang Y."/>
            <person name="Plunkett M.H."/>
            <person name="Hondzo H."/>
            <person name="Barney B.M."/>
        </authorList>
    </citation>
    <scope>NUCLEOTIDE SEQUENCE [LARGE SCALE GENOMIC DNA]</scope>
    <source>
        <strain evidence="7 8">SAG 241.80</strain>
    </source>
</reference>
<dbReference type="InterPro" id="IPR019734">
    <property type="entry name" value="TPR_rpt"/>
</dbReference>
<dbReference type="PANTHER" id="PTHR10625">
    <property type="entry name" value="HISTONE DEACETYLASE HDAC1-RELATED"/>
    <property type="match status" value="1"/>
</dbReference>
<evidence type="ECO:0000256" key="2">
    <source>
        <dbReference type="PROSITE-ProRule" id="PRU00117"/>
    </source>
</evidence>
<comment type="caution">
    <text evidence="7">The sequence shown here is derived from an EMBL/GenBank/DDBJ whole genome shotgun (WGS) entry which is preliminary data.</text>
</comment>
<dbReference type="SMART" id="SM00271">
    <property type="entry name" value="DnaJ"/>
    <property type="match status" value="1"/>
</dbReference>
<name>A0A2P6V2G4_9CHLO</name>
<proteinExistence type="predicted"/>
<evidence type="ECO:0000256" key="1">
    <source>
        <dbReference type="ARBA" id="ARBA00004430"/>
    </source>
</evidence>
<dbReference type="CDD" id="cd06257">
    <property type="entry name" value="DnaJ"/>
    <property type="match status" value="1"/>
</dbReference>
<evidence type="ECO:0000256" key="3">
    <source>
        <dbReference type="SAM" id="Coils"/>
    </source>
</evidence>
<dbReference type="Proteomes" id="UP000239649">
    <property type="component" value="Unassembled WGS sequence"/>
</dbReference>
<gene>
    <name evidence="7" type="ORF">C2E20_8113</name>
</gene>
<dbReference type="Gene3D" id="3.30.1370.10">
    <property type="entry name" value="K Homology domain, type 1"/>
    <property type="match status" value="1"/>
</dbReference>
<dbReference type="SUPFAM" id="SSF52768">
    <property type="entry name" value="Arginase/deacetylase"/>
    <property type="match status" value="1"/>
</dbReference>
<dbReference type="Gene3D" id="1.25.40.10">
    <property type="entry name" value="Tetratricopeptide repeat domain"/>
    <property type="match status" value="1"/>
</dbReference>
<dbReference type="GO" id="GO:0040029">
    <property type="term" value="P:epigenetic regulation of gene expression"/>
    <property type="evidence" value="ECO:0007669"/>
    <property type="project" value="TreeGrafter"/>
</dbReference>
<dbReference type="GO" id="GO:0000118">
    <property type="term" value="C:histone deacetylase complex"/>
    <property type="evidence" value="ECO:0007669"/>
    <property type="project" value="TreeGrafter"/>
</dbReference>
<keyword evidence="8" id="KW-1185">Reference proteome</keyword>
<feature type="region of interest" description="Disordered" evidence="4">
    <location>
        <begin position="959"/>
        <end position="1133"/>
    </location>
</feature>
<feature type="coiled-coil region" evidence="3">
    <location>
        <begin position="1285"/>
        <end position="1316"/>
    </location>
</feature>
<protein>
    <submittedName>
        <fullName evidence="7">Histone deacetylase 14</fullName>
    </submittedName>
</protein>
<dbReference type="Gene3D" id="3.80.10.10">
    <property type="entry name" value="Ribonuclease Inhibitor"/>
    <property type="match status" value="1"/>
</dbReference>
<dbReference type="PRINTS" id="PR01270">
    <property type="entry name" value="HDASUPER"/>
</dbReference>
<sequence length="1395" mass="150458">MPPGLLSLTDFLLEAVLVQLPGADRARTTRTWCRTGCAWASGWPAAPPGVAQHDDGGLEVTRHLGTLTRLKGLELVVNGQAFDSGNWTMEFQLRSIPPTLRYLWMERAKLQGWPVALNACAASLQQLELASSTFVPPADGLAWAEVNRFTALTRLDLSASCFNQQHPLPALRLPHLRALSLEYVTAAAAGSLGALSALCHLTELVLSSMDLAALPAELSLLTSLQAHEHPLEVRSCGHGFPSSFAAATFAELSRGSLHWPHFRRLLPRHTNMTMLALHWCAAPAARPASRRGPAAVCSSYGTSRSDALPGHASVGAWERLGLAKRKLQLAIQEEDYKSAAEAKNEVEALTERLPASKALLQALLDKLERKEMGEEERLATLAQLGELSDWDAAPALAAALHDGEAVAAAAEEALWSLFMACPTTELENRMQQGVALMRRPEQWDLALDLFNGMVQAAPTFAEAYNKRATVLYLQQRYAAAIDDCRVVLQMNPFHFAAAAGMGMCCAAVGDNAGALAAFQQAVAINPRLRHLRAHIMMLRQQIAEEHQGRGGQEHPAGARGLAAAVGAGARPAACAAGAPALVFAAEAAHGHRLPGHVEQPARVDKILEMLHVAGLNEATLGGRLRQVAAGPPAPLGAVAEVHSYVDELQRLAAKAQAEGQPTAVADIGDPDGVTYVCASSFDDALTAAGTAMALVDAVVAASRRAAAAAAAGAPAPPTPAVGAALGAAATLTLWAAPAGPPATPAGTAAFCLTRPPGHHATADTPLGYCLFNNVALAARHAQRVHGLAKVLILDFDLHHGNGTADIFAEDPSVLFIDTHEDSSIYPPPYAPAGAEDVGEGAGRGTTINVPLPRHAGHACALAVFDGVIAPAARAFRPDLILVSAGFDAHWRDPFQQLQFRSSTYHQLAARLAGLAGELCGGRLAFLLEGGYETEAVGESVCEVFRALLGQPSVEAVAADAAALPRHPEPEAELAMGSRSRSRDRRRRSRSRSKDRRRRSRSRSRSAGYRRRHARSRSRDRRRSDRSRSRERTRRDGSRSKDRSRSRDRDRRRSPSRSRSRHDEQPPPPRPTEGSEAVAEAVDEKKAARLAKLQAWRQQQQGGGAAPEAAAAAPAAVPAFAAAPPQPPPQEGLLYEEGDKEEVDPLDAFMAAEVIPEVKAREEEERQRAAEEKAKLLELMKSGKLPKALEELIQEEEEEKPDQEIQIPAHKVKLVVGAGGEKIKLIQKRAKCRLQFKKDEEVLSAGWGTGVPTVGTKGPQVAADGKEPKMATLQLFGDVNQREKALAMIEEAIDNREQKVKQRQKEYEKKKDAKKLERQLYHMRHARDYDALGLPMGASKAECKAAFRKLALKWHPDKNPNNREDAEKKFQEISQAYERLMTTDEDAKIEQLGMAV</sequence>
<comment type="subcellular location">
    <subcellularLocation>
        <location evidence="1">Cytoplasm</location>
        <location evidence="1">Cytoskeleton</location>
        <location evidence="1">Cilium axoneme</location>
    </subcellularLocation>
</comment>
<dbReference type="InterPro" id="IPR023801">
    <property type="entry name" value="His_deacetylse_dom"/>
</dbReference>
<dbReference type="Gene3D" id="1.10.287.110">
    <property type="entry name" value="DnaJ domain"/>
    <property type="match status" value="1"/>
</dbReference>
<feature type="signal peptide" evidence="5">
    <location>
        <begin position="1"/>
        <end position="26"/>
    </location>
</feature>
<dbReference type="PANTHER" id="PTHR10625:SF11">
    <property type="entry name" value="HISTONE DEACETYLASE 14, CHLOROPLASTIC"/>
    <property type="match status" value="1"/>
</dbReference>
<dbReference type="Pfam" id="PF00013">
    <property type="entry name" value="KH_1"/>
    <property type="match status" value="1"/>
</dbReference>
<feature type="compositionally biased region" description="Low complexity" evidence="4">
    <location>
        <begin position="1089"/>
        <end position="1122"/>
    </location>
</feature>
<dbReference type="SUPFAM" id="SSF52047">
    <property type="entry name" value="RNI-like"/>
    <property type="match status" value="1"/>
</dbReference>
<dbReference type="InterPro" id="IPR004087">
    <property type="entry name" value="KH_dom"/>
</dbReference>
<dbReference type="SUPFAM" id="SSF46565">
    <property type="entry name" value="Chaperone J-domain"/>
    <property type="match status" value="1"/>
</dbReference>
<dbReference type="EMBL" id="LHPF02000039">
    <property type="protein sequence ID" value="PSC68285.1"/>
    <property type="molecule type" value="Genomic_DNA"/>
</dbReference>
<dbReference type="InterPro" id="IPR001623">
    <property type="entry name" value="DnaJ_domain"/>
</dbReference>
<dbReference type="GO" id="GO:0003723">
    <property type="term" value="F:RNA binding"/>
    <property type="evidence" value="ECO:0007669"/>
    <property type="project" value="UniProtKB-UniRule"/>
</dbReference>
<dbReference type="PROSITE" id="PS50084">
    <property type="entry name" value="KH_TYPE_1"/>
    <property type="match status" value="1"/>
</dbReference>
<dbReference type="InterPro" id="IPR032675">
    <property type="entry name" value="LRR_dom_sf"/>
</dbReference>
<dbReference type="STRING" id="554055.A0A2P6V2G4"/>
<dbReference type="InterPro" id="IPR036869">
    <property type="entry name" value="J_dom_sf"/>
</dbReference>
<keyword evidence="2" id="KW-0694">RNA-binding</keyword>
<dbReference type="Gene3D" id="3.40.800.20">
    <property type="entry name" value="Histone deacetylase domain"/>
    <property type="match status" value="2"/>
</dbReference>
<dbReference type="InterPro" id="IPR037138">
    <property type="entry name" value="His_deacetylse_dom_sf"/>
</dbReference>
<dbReference type="Pfam" id="PF00850">
    <property type="entry name" value="Hist_deacetyl"/>
    <property type="match status" value="1"/>
</dbReference>
<evidence type="ECO:0000313" key="8">
    <source>
        <dbReference type="Proteomes" id="UP000239649"/>
    </source>
</evidence>
<organism evidence="7 8">
    <name type="scientific">Micractinium conductrix</name>
    <dbReference type="NCBI Taxonomy" id="554055"/>
    <lineage>
        <taxon>Eukaryota</taxon>
        <taxon>Viridiplantae</taxon>
        <taxon>Chlorophyta</taxon>
        <taxon>core chlorophytes</taxon>
        <taxon>Trebouxiophyceae</taxon>
        <taxon>Chlorellales</taxon>
        <taxon>Chlorellaceae</taxon>
        <taxon>Chlorella clade</taxon>
        <taxon>Micractinium</taxon>
    </lineage>
</organism>
<dbReference type="PROSITE" id="PS50076">
    <property type="entry name" value="DNAJ_2"/>
    <property type="match status" value="1"/>
</dbReference>
<dbReference type="InterPro" id="IPR011990">
    <property type="entry name" value="TPR-like_helical_dom_sf"/>
</dbReference>
<accession>A0A2P6V2G4</accession>
<dbReference type="SMART" id="SM00322">
    <property type="entry name" value="KH"/>
    <property type="match status" value="1"/>
</dbReference>
<evidence type="ECO:0000259" key="6">
    <source>
        <dbReference type="PROSITE" id="PS50076"/>
    </source>
</evidence>
<feature type="compositionally biased region" description="Basic and acidic residues" evidence="4">
    <location>
        <begin position="1021"/>
        <end position="1052"/>
    </location>
</feature>
<dbReference type="InterPro" id="IPR000286">
    <property type="entry name" value="HDACs"/>
</dbReference>
<dbReference type="InterPro" id="IPR036612">
    <property type="entry name" value="KH_dom_type_1_sf"/>
</dbReference>
<feature type="chain" id="PRO_5015157839" evidence="5">
    <location>
        <begin position="27"/>
        <end position="1395"/>
    </location>
</feature>
<dbReference type="InterPro" id="IPR004088">
    <property type="entry name" value="KH_dom_type_1"/>
</dbReference>
<dbReference type="SMART" id="SM00028">
    <property type="entry name" value="TPR"/>
    <property type="match status" value="2"/>
</dbReference>
<evidence type="ECO:0000256" key="4">
    <source>
        <dbReference type="SAM" id="MobiDB-lite"/>
    </source>
</evidence>
<dbReference type="GO" id="GO:0004407">
    <property type="term" value="F:histone deacetylase activity"/>
    <property type="evidence" value="ECO:0007669"/>
    <property type="project" value="TreeGrafter"/>
</dbReference>
<dbReference type="GO" id="GO:0005930">
    <property type="term" value="C:axoneme"/>
    <property type="evidence" value="ECO:0007669"/>
    <property type="project" value="UniProtKB-SubCell"/>
</dbReference>
<dbReference type="PRINTS" id="PR00625">
    <property type="entry name" value="JDOMAIN"/>
</dbReference>
<dbReference type="OrthoDB" id="424012at2759"/>
<evidence type="ECO:0000256" key="5">
    <source>
        <dbReference type="SAM" id="SignalP"/>
    </source>
</evidence>
<dbReference type="Pfam" id="PF00226">
    <property type="entry name" value="DnaJ"/>
    <property type="match status" value="1"/>
</dbReference>
<dbReference type="SUPFAM" id="SSF54791">
    <property type="entry name" value="Eukaryotic type KH-domain (KH-domain type I)"/>
    <property type="match status" value="1"/>
</dbReference>
<keyword evidence="3" id="KW-0175">Coiled coil</keyword>
<feature type="compositionally biased region" description="Basic residues" evidence="4">
    <location>
        <begin position="979"/>
        <end position="1020"/>
    </location>
</feature>
<feature type="coiled-coil region" evidence="3">
    <location>
        <begin position="329"/>
        <end position="384"/>
    </location>
</feature>